<dbReference type="CDD" id="cd06261">
    <property type="entry name" value="TM_PBP2"/>
    <property type="match status" value="1"/>
</dbReference>
<feature type="non-terminal residue" evidence="9">
    <location>
        <position position="1"/>
    </location>
</feature>
<dbReference type="GO" id="GO:0005886">
    <property type="term" value="C:plasma membrane"/>
    <property type="evidence" value="ECO:0007669"/>
    <property type="project" value="UniProtKB-SubCell"/>
</dbReference>
<dbReference type="PROSITE" id="PS50928">
    <property type="entry name" value="ABC_TM1"/>
    <property type="match status" value="1"/>
</dbReference>
<evidence type="ECO:0000256" key="7">
    <source>
        <dbReference type="RuleBase" id="RU363032"/>
    </source>
</evidence>
<protein>
    <submittedName>
        <fullName evidence="9">ABC transporter permease</fullName>
    </submittedName>
</protein>
<sequence>LLATGAGIVVGLASGASPRADRILMRIMDGIMAFPDVLLAIGLMASLGPSVRNVILSLGFVYTPRIARVVRAAVLVVVRQEYVEAARAVGASGARILARHVLINCASPVIVQATFITAYAMLGEAALSFLGVGVPPTIPTWGGIISAGQVYLRQAAWISIFPGMAIILSVLALNLLGDGLRDFLDPRLRHA</sequence>
<dbReference type="Proteomes" id="UP000318093">
    <property type="component" value="Unassembled WGS sequence"/>
</dbReference>
<comment type="subcellular location">
    <subcellularLocation>
        <location evidence="1 7">Cell membrane</location>
        <topology evidence="1 7">Multi-pass membrane protein</topology>
    </subcellularLocation>
</comment>
<feature type="transmembrane region" description="Helical" evidence="7">
    <location>
        <begin position="156"/>
        <end position="177"/>
    </location>
</feature>
<organism evidence="9 10">
    <name type="scientific">Candidatus Segetimicrobium genomatis</name>
    <dbReference type="NCBI Taxonomy" id="2569760"/>
    <lineage>
        <taxon>Bacteria</taxon>
        <taxon>Bacillati</taxon>
        <taxon>Candidatus Sysuimicrobiota</taxon>
        <taxon>Candidatus Sysuimicrobiia</taxon>
        <taxon>Candidatus Sysuimicrobiales</taxon>
        <taxon>Candidatus Segetimicrobiaceae</taxon>
        <taxon>Candidatus Segetimicrobium</taxon>
    </lineage>
</organism>
<keyword evidence="3" id="KW-1003">Cell membrane</keyword>
<dbReference type="SUPFAM" id="SSF161098">
    <property type="entry name" value="MetI-like"/>
    <property type="match status" value="1"/>
</dbReference>
<accession>A0A537JAD4</accession>
<dbReference type="PANTHER" id="PTHR43386">
    <property type="entry name" value="OLIGOPEPTIDE TRANSPORT SYSTEM PERMEASE PROTEIN APPC"/>
    <property type="match status" value="1"/>
</dbReference>
<gene>
    <name evidence="9" type="ORF">E6H03_08360</name>
</gene>
<comment type="caution">
    <text evidence="9">The sequence shown here is derived from an EMBL/GenBank/DDBJ whole genome shotgun (WGS) entry which is preliminary data.</text>
</comment>
<feature type="transmembrane region" description="Helical" evidence="7">
    <location>
        <begin position="101"/>
        <end position="122"/>
    </location>
</feature>
<name>A0A537JAD4_9BACT</name>
<evidence type="ECO:0000256" key="1">
    <source>
        <dbReference type="ARBA" id="ARBA00004651"/>
    </source>
</evidence>
<comment type="similarity">
    <text evidence="7">Belongs to the binding-protein-dependent transport system permease family.</text>
</comment>
<dbReference type="EMBL" id="VBAN01000259">
    <property type="protein sequence ID" value="TMI80450.1"/>
    <property type="molecule type" value="Genomic_DNA"/>
</dbReference>
<feature type="domain" description="ABC transmembrane type-1" evidence="8">
    <location>
        <begin position="1"/>
        <end position="177"/>
    </location>
</feature>
<proteinExistence type="inferred from homology"/>
<feature type="transmembrane region" description="Helical" evidence="7">
    <location>
        <begin position="39"/>
        <end position="62"/>
    </location>
</feature>
<reference evidence="9 10" key="1">
    <citation type="journal article" date="2019" name="Nat. Microbiol.">
        <title>Mediterranean grassland soil C-N compound turnover is dependent on rainfall and depth, and is mediated by genomically divergent microorganisms.</title>
        <authorList>
            <person name="Diamond S."/>
            <person name="Andeer P.F."/>
            <person name="Li Z."/>
            <person name="Crits-Christoph A."/>
            <person name="Burstein D."/>
            <person name="Anantharaman K."/>
            <person name="Lane K.R."/>
            <person name="Thomas B.C."/>
            <person name="Pan C."/>
            <person name="Northen T.R."/>
            <person name="Banfield J.F."/>
        </authorList>
    </citation>
    <scope>NUCLEOTIDE SEQUENCE [LARGE SCALE GENOMIC DNA]</scope>
    <source>
        <strain evidence="9">NP_6</strain>
    </source>
</reference>
<dbReference type="InterPro" id="IPR035906">
    <property type="entry name" value="MetI-like_sf"/>
</dbReference>
<evidence type="ECO:0000259" key="8">
    <source>
        <dbReference type="PROSITE" id="PS50928"/>
    </source>
</evidence>
<evidence type="ECO:0000313" key="9">
    <source>
        <dbReference type="EMBL" id="TMI80450.1"/>
    </source>
</evidence>
<evidence type="ECO:0000256" key="5">
    <source>
        <dbReference type="ARBA" id="ARBA00022989"/>
    </source>
</evidence>
<evidence type="ECO:0000313" key="10">
    <source>
        <dbReference type="Proteomes" id="UP000318093"/>
    </source>
</evidence>
<evidence type="ECO:0000256" key="6">
    <source>
        <dbReference type="ARBA" id="ARBA00023136"/>
    </source>
</evidence>
<dbReference type="InterPro" id="IPR050366">
    <property type="entry name" value="BP-dependent_transpt_permease"/>
</dbReference>
<evidence type="ECO:0000256" key="2">
    <source>
        <dbReference type="ARBA" id="ARBA00022448"/>
    </source>
</evidence>
<keyword evidence="4 7" id="KW-0812">Transmembrane</keyword>
<dbReference type="InterPro" id="IPR000515">
    <property type="entry name" value="MetI-like"/>
</dbReference>
<dbReference type="Gene3D" id="1.10.3720.10">
    <property type="entry name" value="MetI-like"/>
    <property type="match status" value="1"/>
</dbReference>
<evidence type="ECO:0000256" key="3">
    <source>
        <dbReference type="ARBA" id="ARBA00022475"/>
    </source>
</evidence>
<evidence type="ECO:0000256" key="4">
    <source>
        <dbReference type="ARBA" id="ARBA00022692"/>
    </source>
</evidence>
<dbReference type="Pfam" id="PF00528">
    <property type="entry name" value="BPD_transp_1"/>
    <property type="match status" value="1"/>
</dbReference>
<dbReference type="GO" id="GO:0055085">
    <property type="term" value="P:transmembrane transport"/>
    <property type="evidence" value="ECO:0007669"/>
    <property type="project" value="InterPro"/>
</dbReference>
<dbReference type="AlphaFoldDB" id="A0A537JAD4"/>
<keyword evidence="6 7" id="KW-0472">Membrane</keyword>
<keyword evidence="2 7" id="KW-0813">Transport</keyword>
<dbReference type="PANTHER" id="PTHR43386:SF6">
    <property type="entry name" value="ABC TRANSPORTER PERMEASE PROTEIN"/>
    <property type="match status" value="1"/>
</dbReference>
<keyword evidence="5 7" id="KW-1133">Transmembrane helix</keyword>